<protein>
    <recommendedName>
        <fullName evidence="4">DUF2840 domain-containing protein</fullName>
    </recommendedName>
</protein>
<comment type="caution">
    <text evidence="2">The sequence shown here is derived from an EMBL/GenBank/DDBJ whole genome shotgun (WGS) entry which is preliminary data.</text>
</comment>
<reference evidence="2 3" key="1">
    <citation type="submission" date="2024-06" db="EMBL/GenBank/DDBJ databases">
        <title>Genomic Encyclopedia of Type Strains, Phase IV (KMG-IV): sequencing the most valuable type-strain genomes for metagenomic binning, comparative biology and taxonomic classification.</title>
        <authorList>
            <person name="Goeker M."/>
        </authorList>
    </citation>
    <scope>NUCLEOTIDE SEQUENCE [LARGE SCALE GENOMIC DNA]</scope>
    <source>
        <strain evidence="2 3">DSM 100022</strain>
    </source>
</reference>
<evidence type="ECO:0000313" key="2">
    <source>
        <dbReference type="EMBL" id="MET3579921.1"/>
    </source>
</evidence>
<feature type="region of interest" description="Disordered" evidence="1">
    <location>
        <begin position="148"/>
        <end position="172"/>
    </location>
</feature>
<keyword evidence="3" id="KW-1185">Reference proteome</keyword>
<proteinExistence type="predicted"/>
<dbReference type="Pfam" id="PF11000">
    <property type="entry name" value="DUF2840"/>
    <property type="match status" value="1"/>
</dbReference>
<sequence length="172" mass="20056">MTPNQTPRMRGGRQPDGAIPSTTLVELTWIEKRIEHWIRFGHKVYEQVLDQRHRVVGFAPNTTFAFVRWAANDFGTIISRIDILRTVRDGEPFQTLPFVRPGGDILLKVDRWPKVERVLQAIDTIEALGIDPVDVAPDHWRHVHNRLNAGHEPRPYSRERHHAWLQRSRTEP</sequence>
<dbReference type="InterPro" id="IPR021263">
    <property type="entry name" value="DUF2840"/>
</dbReference>
<evidence type="ECO:0000256" key="1">
    <source>
        <dbReference type="SAM" id="MobiDB-lite"/>
    </source>
</evidence>
<evidence type="ECO:0000313" key="3">
    <source>
        <dbReference type="Proteomes" id="UP001549204"/>
    </source>
</evidence>
<accession>A0ABV2GNP4</accession>
<organism evidence="2 3">
    <name type="scientific">Mesorhizobium robiniae</name>
    <dbReference type="NCBI Taxonomy" id="559315"/>
    <lineage>
        <taxon>Bacteria</taxon>
        <taxon>Pseudomonadati</taxon>
        <taxon>Pseudomonadota</taxon>
        <taxon>Alphaproteobacteria</taxon>
        <taxon>Hyphomicrobiales</taxon>
        <taxon>Phyllobacteriaceae</taxon>
        <taxon>Mesorhizobium</taxon>
    </lineage>
</organism>
<name>A0ABV2GNP4_9HYPH</name>
<dbReference type="EMBL" id="JBEPMC010000004">
    <property type="protein sequence ID" value="MET3579921.1"/>
    <property type="molecule type" value="Genomic_DNA"/>
</dbReference>
<feature type="compositionally biased region" description="Basic and acidic residues" evidence="1">
    <location>
        <begin position="149"/>
        <end position="158"/>
    </location>
</feature>
<evidence type="ECO:0008006" key="4">
    <source>
        <dbReference type="Google" id="ProtNLM"/>
    </source>
</evidence>
<gene>
    <name evidence="2" type="ORF">ABID19_002952</name>
</gene>
<dbReference type="Proteomes" id="UP001549204">
    <property type="component" value="Unassembled WGS sequence"/>
</dbReference>